<accession>A0A8J2BQH7</accession>
<gene>
    <name evidence="1" type="ORF">MPNT_460002</name>
</gene>
<protein>
    <submittedName>
        <fullName evidence="1">Uncharacterized protein</fullName>
    </submittedName>
</protein>
<sequence>MGRAREEKLGGAAKEALCVSMSLPLHAFESESSLLGVLG</sequence>
<reference evidence="1" key="1">
    <citation type="submission" date="2021-02" db="EMBL/GenBank/DDBJ databases">
        <authorList>
            <person name="Cremers G."/>
            <person name="Picone N."/>
        </authorList>
    </citation>
    <scope>NUCLEOTIDE SEQUENCE</scope>
    <source>
        <strain evidence="1">PQ17</strain>
    </source>
</reference>
<evidence type="ECO:0000313" key="1">
    <source>
        <dbReference type="EMBL" id="CAF0702027.1"/>
    </source>
</evidence>
<name>A0A8J2BQH7_9BACT</name>
<proteinExistence type="predicted"/>
<dbReference type="AlphaFoldDB" id="A0A8J2BQH7"/>
<keyword evidence="2" id="KW-1185">Reference proteome</keyword>
<organism evidence="1 2">
    <name type="scientific">Candidatus Methylacidithermus pantelleriae</name>
    <dbReference type="NCBI Taxonomy" id="2744239"/>
    <lineage>
        <taxon>Bacteria</taxon>
        <taxon>Pseudomonadati</taxon>
        <taxon>Verrucomicrobiota</taxon>
        <taxon>Methylacidiphilae</taxon>
        <taxon>Methylacidiphilales</taxon>
        <taxon>Methylacidiphilaceae</taxon>
        <taxon>Candidatus Methylacidithermus</taxon>
    </lineage>
</organism>
<comment type="caution">
    <text evidence="1">The sequence shown here is derived from an EMBL/GenBank/DDBJ whole genome shotgun (WGS) entry which is preliminary data.</text>
</comment>
<evidence type="ECO:0000313" key="2">
    <source>
        <dbReference type="Proteomes" id="UP000663859"/>
    </source>
</evidence>
<dbReference type="EMBL" id="CAJNOB010000041">
    <property type="protein sequence ID" value="CAF0702027.1"/>
    <property type="molecule type" value="Genomic_DNA"/>
</dbReference>
<dbReference type="Proteomes" id="UP000663859">
    <property type="component" value="Unassembled WGS sequence"/>
</dbReference>